<dbReference type="Gene3D" id="3.10.20.310">
    <property type="entry name" value="membrane protein fhac"/>
    <property type="match status" value="1"/>
</dbReference>
<evidence type="ECO:0000259" key="11">
    <source>
        <dbReference type="PROSITE" id="PS51779"/>
    </source>
</evidence>
<comment type="similarity">
    <text evidence="9">Belongs to the FtsQ/DivIB family. FtsQ subfamily.</text>
</comment>
<evidence type="ECO:0000313" key="12">
    <source>
        <dbReference type="EMBL" id="QNT69768.1"/>
    </source>
</evidence>
<name>A0A7H1N232_9PROT</name>
<feature type="domain" description="POTRA" evidence="11">
    <location>
        <begin position="72"/>
        <end position="140"/>
    </location>
</feature>
<dbReference type="RefSeq" id="WP_190260283.1">
    <property type="nucleotide sequence ID" value="NZ_CP053923.1"/>
</dbReference>
<dbReference type="GO" id="GO:0043093">
    <property type="term" value="P:FtsZ-dependent cytokinesis"/>
    <property type="evidence" value="ECO:0007669"/>
    <property type="project" value="UniProtKB-UniRule"/>
</dbReference>
<dbReference type="HAMAP" id="MF_00911">
    <property type="entry name" value="FtsQ_subfam"/>
    <property type="match status" value="1"/>
</dbReference>
<keyword evidence="13" id="KW-1185">Reference proteome</keyword>
<keyword evidence="5 9" id="KW-0812">Transmembrane</keyword>
<evidence type="ECO:0000256" key="9">
    <source>
        <dbReference type="HAMAP-Rule" id="MF_00911"/>
    </source>
</evidence>
<dbReference type="PANTHER" id="PTHR35851">
    <property type="entry name" value="CELL DIVISION PROTEIN FTSQ"/>
    <property type="match status" value="1"/>
</dbReference>
<evidence type="ECO:0000256" key="8">
    <source>
        <dbReference type="ARBA" id="ARBA00023306"/>
    </source>
</evidence>
<keyword evidence="2 9" id="KW-1003">Cell membrane</keyword>
<evidence type="ECO:0000256" key="1">
    <source>
        <dbReference type="ARBA" id="ARBA00004370"/>
    </source>
</evidence>
<dbReference type="PANTHER" id="PTHR35851:SF1">
    <property type="entry name" value="CELL DIVISION PROTEIN FTSQ"/>
    <property type="match status" value="1"/>
</dbReference>
<evidence type="ECO:0000256" key="7">
    <source>
        <dbReference type="ARBA" id="ARBA00023136"/>
    </source>
</evidence>
<dbReference type="GO" id="GO:0005886">
    <property type="term" value="C:plasma membrane"/>
    <property type="evidence" value="ECO:0007669"/>
    <property type="project" value="UniProtKB-SubCell"/>
</dbReference>
<dbReference type="InterPro" id="IPR045335">
    <property type="entry name" value="FtsQ_C_sf"/>
</dbReference>
<evidence type="ECO:0000256" key="5">
    <source>
        <dbReference type="ARBA" id="ARBA00022692"/>
    </source>
</evidence>
<dbReference type="InterPro" id="IPR026579">
    <property type="entry name" value="FtsQ"/>
</dbReference>
<dbReference type="AlphaFoldDB" id="A0A7H1N232"/>
<evidence type="ECO:0000256" key="10">
    <source>
        <dbReference type="SAM" id="MobiDB-lite"/>
    </source>
</evidence>
<feature type="compositionally biased region" description="Polar residues" evidence="10">
    <location>
        <begin position="298"/>
        <end position="307"/>
    </location>
</feature>
<feature type="compositionally biased region" description="Low complexity" evidence="10">
    <location>
        <begin position="333"/>
        <end position="342"/>
    </location>
</feature>
<feature type="region of interest" description="Disordered" evidence="10">
    <location>
        <begin position="268"/>
        <end position="373"/>
    </location>
</feature>
<evidence type="ECO:0000256" key="2">
    <source>
        <dbReference type="ARBA" id="ARBA00022475"/>
    </source>
</evidence>
<dbReference type="InterPro" id="IPR013685">
    <property type="entry name" value="POTRA_FtsQ_type"/>
</dbReference>
<keyword evidence="4 9" id="KW-0132">Cell division</keyword>
<dbReference type="InterPro" id="IPR005548">
    <property type="entry name" value="Cell_div_FtsQ/DivIB_C"/>
</dbReference>
<accession>A0A7H1N232</accession>
<evidence type="ECO:0000256" key="6">
    <source>
        <dbReference type="ARBA" id="ARBA00022989"/>
    </source>
</evidence>
<sequence>MTFGRKPGKAQAARASAGQFFSRRKIVVTAGVLTLATLVAAAAVLGKNSPIHDRVQTAADAFTMHLAQLTGFTVGEILVVGRQETPRDALVDALNVDFGDPIFAIDLQTARERILALPWISSVAVERVLPDTVVVHLTERRPMAVWQHNNKQYAVIDREGHVLDRDSVSAFPNLLVVSGEDAPVHAAALIDMLRSEPQLMERVDAAMRVGGRRWNVFLDNGVSVRLPEEDPTEAWHRLAEYQRMHALLAKNIRAIDMRIPDKLILQAKGPQEPASEDAAATSGDDVKSQSGVAPRSAGSVNTGQPATGKSVRDKASPSKPVQGRATHDHGDAGKTAPGKTAAGNGGAGRTRPGKTAPDKATEGKVTARGHAEG</sequence>
<keyword evidence="6 9" id="KW-1133">Transmembrane helix</keyword>
<evidence type="ECO:0000256" key="3">
    <source>
        <dbReference type="ARBA" id="ARBA00022519"/>
    </source>
</evidence>
<gene>
    <name evidence="9" type="primary">ftsQ</name>
    <name evidence="12" type="ORF">HQ394_11180</name>
</gene>
<reference evidence="12 13" key="1">
    <citation type="submission" date="2020-05" db="EMBL/GenBank/DDBJ databases">
        <title>Complete closed genome sequence of Defluviicoccus vanus.</title>
        <authorList>
            <person name="Bessarab I."/>
            <person name="Arumugam K."/>
            <person name="Maszenan A.M."/>
            <person name="Seviour R.J."/>
            <person name="Williams R.B."/>
        </authorList>
    </citation>
    <scope>NUCLEOTIDE SEQUENCE [LARGE SCALE GENOMIC DNA]</scope>
    <source>
        <strain evidence="12 13">Ben 114</strain>
    </source>
</reference>
<comment type="function">
    <text evidence="9">Essential cell division protein.</text>
</comment>
<keyword evidence="7 9" id="KW-0472">Membrane</keyword>
<dbReference type="EMBL" id="CP053923">
    <property type="protein sequence ID" value="QNT69768.1"/>
    <property type="molecule type" value="Genomic_DNA"/>
</dbReference>
<dbReference type="Pfam" id="PF08478">
    <property type="entry name" value="POTRA_1"/>
    <property type="match status" value="1"/>
</dbReference>
<dbReference type="Gene3D" id="3.40.50.11690">
    <property type="entry name" value="Cell division protein FtsQ/DivIB"/>
    <property type="match status" value="1"/>
</dbReference>
<proteinExistence type="inferred from homology"/>
<dbReference type="GO" id="GO:0090529">
    <property type="term" value="P:cell septum assembly"/>
    <property type="evidence" value="ECO:0007669"/>
    <property type="project" value="InterPro"/>
</dbReference>
<keyword evidence="8 9" id="KW-0131">Cell cycle</keyword>
<dbReference type="Proteomes" id="UP000516369">
    <property type="component" value="Chromosome"/>
</dbReference>
<evidence type="ECO:0000313" key="13">
    <source>
        <dbReference type="Proteomes" id="UP000516369"/>
    </source>
</evidence>
<dbReference type="GO" id="GO:0032153">
    <property type="term" value="C:cell division site"/>
    <property type="evidence" value="ECO:0007669"/>
    <property type="project" value="UniProtKB-UniRule"/>
</dbReference>
<dbReference type="KEGG" id="dvn:HQ394_11180"/>
<protein>
    <recommendedName>
        <fullName evidence="9">Cell division protein FtsQ</fullName>
    </recommendedName>
</protein>
<dbReference type="PROSITE" id="PS51779">
    <property type="entry name" value="POTRA"/>
    <property type="match status" value="1"/>
</dbReference>
<dbReference type="Pfam" id="PF03799">
    <property type="entry name" value="FtsQ_DivIB_C"/>
    <property type="match status" value="1"/>
</dbReference>
<dbReference type="InterPro" id="IPR034746">
    <property type="entry name" value="POTRA"/>
</dbReference>
<comment type="subcellular location">
    <subcellularLocation>
        <location evidence="9">Cell inner membrane</location>
        <topology evidence="9">Single-pass type II membrane protein</topology>
    </subcellularLocation>
    <subcellularLocation>
        <location evidence="1">Membrane</location>
    </subcellularLocation>
    <text evidence="9">Localizes to the division septum.</text>
</comment>
<organism evidence="12 13">
    <name type="scientific">Defluviicoccus vanus</name>
    <dbReference type="NCBI Taxonomy" id="111831"/>
    <lineage>
        <taxon>Bacteria</taxon>
        <taxon>Pseudomonadati</taxon>
        <taxon>Pseudomonadota</taxon>
        <taxon>Alphaproteobacteria</taxon>
        <taxon>Rhodospirillales</taxon>
        <taxon>Rhodospirillaceae</taxon>
        <taxon>Defluviicoccus</taxon>
    </lineage>
</organism>
<evidence type="ECO:0000256" key="4">
    <source>
        <dbReference type="ARBA" id="ARBA00022618"/>
    </source>
</evidence>
<keyword evidence="3 9" id="KW-0997">Cell inner membrane</keyword>